<dbReference type="EMBL" id="CP144745">
    <property type="protein sequence ID" value="WVZ50314.1"/>
    <property type="molecule type" value="Genomic_DNA"/>
</dbReference>
<gene>
    <name evidence="2" type="ORF">U9M48_001580</name>
</gene>
<name>A0AAQ3PPP6_PASNO</name>
<dbReference type="AlphaFoldDB" id="A0AAQ3PPP6"/>
<organism evidence="2 3">
    <name type="scientific">Paspalum notatum var. saurae</name>
    <dbReference type="NCBI Taxonomy" id="547442"/>
    <lineage>
        <taxon>Eukaryota</taxon>
        <taxon>Viridiplantae</taxon>
        <taxon>Streptophyta</taxon>
        <taxon>Embryophyta</taxon>
        <taxon>Tracheophyta</taxon>
        <taxon>Spermatophyta</taxon>
        <taxon>Magnoliopsida</taxon>
        <taxon>Liliopsida</taxon>
        <taxon>Poales</taxon>
        <taxon>Poaceae</taxon>
        <taxon>PACMAD clade</taxon>
        <taxon>Panicoideae</taxon>
        <taxon>Andropogonodae</taxon>
        <taxon>Paspaleae</taxon>
        <taxon>Paspalinae</taxon>
        <taxon>Paspalum</taxon>
    </lineage>
</organism>
<proteinExistence type="predicted"/>
<keyword evidence="3" id="KW-1185">Reference proteome</keyword>
<feature type="region of interest" description="Disordered" evidence="1">
    <location>
        <begin position="45"/>
        <end position="82"/>
    </location>
</feature>
<accession>A0AAQ3PPP6</accession>
<evidence type="ECO:0000256" key="1">
    <source>
        <dbReference type="SAM" id="MobiDB-lite"/>
    </source>
</evidence>
<reference evidence="2 3" key="1">
    <citation type="submission" date="2024-02" db="EMBL/GenBank/DDBJ databases">
        <title>High-quality chromosome-scale genome assembly of Pensacola bahiagrass (Paspalum notatum Flugge var. saurae).</title>
        <authorList>
            <person name="Vega J.M."/>
            <person name="Podio M."/>
            <person name="Orjuela J."/>
            <person name="Siena L.A."/>
            <person name="Pessino S.C."/>
            <person name="Combes M.C."/>
            <person name="Mariac C."/>
            <person name="Albertini E."/>
            <person name="Pupilli F."/>
            <person name="Ortiz J.P.A."/>
            <person name="Leblanc O."/>
        </authorList>
    </citation>
    <scope>NUCLEOTIDE SEQUENCE [LARGE SCALE GENOMIC DNA]</scope>
    <source>
        <strain evidence="2">R1</strain>
        <tissue evidence="2">Leaf</tissue>
    </source>
</reference>
<protein>
    <submittedName>
        <fullName evidence="2">Uncharacterized protein</fullName>
    </submittedName>
</protein>
<evidence type="ECO:0000313" key="2">
    <source>
        <dbReference type="EMBL" id="WVZ50314.1"/>
    </source>
</evidence>
<evidence type="ECO:0000313" key="3">
    <source>
        <dbReference type="Proteomes" id="UP001341281"/>
    </source>
</evidence>
<dbReference type="Proteomes" id="UP001341281">
    <property type="component" value="Chromosome 01"/>
</dbReference>
<sequence length="82" mass="8262">MGAPPVASPCAAPPLFLGAAPACLSSMGAPLAAGPTRARALPRHAVGRRPPRGAYAPWARRLRSLGAPPVPASDSPARRPPP</sequence>